<feature type="region of interest" description="Disordered" evidence="1">
    <location>
        <begin position="411"/>
        <end position="475"/>
    </location>
</feature>
<dbReference type="SUPFAM" id="SSF63491">
    <property type="entry name" value="BAG domain"/>
    <property type="match status" value="1"/>
</dbReference>
<feature type="region of interest" description="Disordered" evidence="1">
    <location>
        <begin position="123"/>
        <end position="145"/>
    </location>
</feature>
<dbReference type="PANTHER" id="PTHR48125:SF12">
    <property type="entry name" value="AT HOOK TRANSCRIPTION FACTOR FAMILY-RELATED"/>
    <property type="match status" value="1"/>
</dbReference>
<dbReference type="SMART" id="SM00264">
    <property type="entry name" value="BAG"/>
    <property type="match status" value="1"/>
</dbReference>
<dbReference type="SMR" id="A0A0Q9WJS4"/>
<feature type="compositionally biased region" description="Low complexity" evidence="1">
    <location>
        <begin position="362"/>
        <end position="374"/>
    </location>
</feature>
<accession>A0A0Q9WJS4</accession>
<dbReference type="PROSITE" id="PS51035">
    <property type="entry name" value="BAG"/>
    <property type="match status" value="1"/>
</dbReference>
<dbReference type="Gene3D" id="1.20.58.120">
    <property type="entry name" value="BAG domain"/>
    <property type="match status" value="1"/>
</dbReference>
<dbReference type="InParanoid" id="A0A0Q9WJS4"/>
<dbReference type="GO" id="GO:0051087">
    <property type="term" value="F:protein-folding chaperone binding"/>
    <property type="evidence" value="ECO:0007669"/>
    <property type="project" value="InterPro"/>
</dbReference>
<dbReference type="STRING" id="7244.A0A0Q9WJS4"/>
<feature type="domain" description="BAG" evidence="2">
    <location>
        <begin position="474"/>
        <end position="551"/>
    </location>
</feature>
<keyword evidence="4" id="KW-1185">Reference proteome</keyword>
<feature type="region of interest" description="Disordered" evidence="1">
    <location>
        <begin position="201"/>
        <end position="388"/>
    </location>
</feature>
<protein>
    <submittedName>
        <fullName evidence="3">Uncharacterized protein, isoform B</fullName>
    </submittedName>
</protein>
<dbReference type="Proteomes" id="UP000008792">
    <property type="component" value="Unassembled WGS sequence"/>
</dbReference>
<dbReference type="OrthoDB" id="333905at2759"/>
<feature type="compositionally biased region" description="Gly residues" evidence="1">
    <location>
        <begin position="12"/>
        <end position="25"/>
    </location>
</feature>
<feature type="compositionally biased region" description="Polar residues" evidence="1">
    <location>
        <begin position="445"/>
        <end position="458"/>
    </location>
</feature>
<feature type="compositionally biased region" description="Low complexity" evidence="1">
    <location>
        <begin position="578"/>
        <end position="594"/>
    </location>
</feature>
<feature type="compositionally biased region" description="Low complexity" evidence="1">
    <location>
        <begin position="221"/>
        <end position="246"/>
    </location>
</feature>
<dbReference type="InterPro" id="IPR003103">
    <property type="entry name" value="BAG_domain"/>
</dbReference>
<evidence type="ECO:0000313" key="4">
    <source>
        <dbReference type="Proteomes" id="UP000008792"/>
    </source>
</evidence>
<evidence type="ECO:0000313" key="3">
    <source>
        <dbReference type="EMBL" id="KRF84835.1"/>
    </source>
</evidence>
<proteinExistence type="predicted"/>
<sequence>MKPTVIAASQPGAGGGGGNGNGTPAGSGINIPISREYVGSGASPQQQHPQHYAQQQQQPAQFYASQPTAYGSPRQHQPQVPTNPQQQHFQQAFGFEPDMDMDMDNMFPRSRLGRLHNDPFAGFGGTRKRNSLHDPHTHNYPQAHSMHADDDFSHYFDDAADFGFPQFSTLGRRGRVAGGANSHMEPDDDFFNRLPSDFRQYIPEGFSGRRSAGGGPPQPRPQQQYYQQDYSVPQQTGQAQAPQAPQSPSKRLCDAAIQTDDPAGRSEVDCAPPVNLNQHGLRNTMDMGVKSVTEQEQGPRSHSAPPPEQQQLNQQYQQQKQQTNQQRPTPPPQFGTQTSPPVQPNFGTGQPQPPQFHKTYYPPQQQAHPQQKQQTPPPPQTPGGSNVRTIPIFVEGRTEPIINAHKEIPNQSAAAGHAQAQAQASAQAYYAPQQQQHPQQRPAPLNTQQPQGDPQLQTDAGVGVPPQTPHTVDSIKKIQDIQRDVLDLMAKVEQFKGTRNDKEYVYLDEMLTRNLLKLDTIDTNGKDSIRLARKEAIKCIQASVNVLDAKAEENARRASGTVENAAASTETEEPQSIAEQAEPAAVAEPATPQPLDATKIQDPIPLPPPPSAAEGAENVPDSQAAIDNSQPATETTKSETTTLTTQSSE</sequence>
<dbReference type="FunFam" id="1.20.58.120:FF:000007">
    <property type="entry name" value="Starvin, isoform C"/>
    <property type="match status" value="1"/>
</dbReference>
<feature type="region of interest" description="Disordered" evidence="1">
    <location>
        <begin position="552"/>
        <end position="649"/>
    </location>
</feature>
<dbReference type="AlphaFoldDB" id="A0A0Q9WJS4"/>
<feature type="compositionally biased region" description="Low complexity" evidence="1">
    <location>
        <begin position="633"/>
        <end position="649"/>
    </location>
</feature>
<name>A0A0Q9WJS4_DROVI</name>
<evidence type="ECO:0000256" key="1">
    <source>
        <dbReference type="SAM" id="MobiDB-lite"/>
    </source>
</evidence>
<feature type="compositionally biased region" description="Low complexity" evidence="1">
    <location>
        <begin position="42"/>
        <end position="67"/>
    </location>
</feature>
<feature type="compositionally biased region" description="Low complexity" evidence="1">
    <location>
        <begin position="411"/>
        <end position="444"/>
    </location>
</feature>
<organism evidence="3 4">
    <name type="scientific">Drosophila virilis</name>
    <name type="common">Fruit fly</name>
    <dbReference type="NCBI Taxonomy" id="7244"/>
    <lineage>
        <taxon>Eukaryota</taxon>
        <taxon>Metazoa</taxon>
        <taxon>Ecdysozoa</taxon>
        <taxon>Arthropoda</taxon>
        <taxon>Hexapoda</taxon>
        <taxon>Insecta</taxon>
        <taxon>Pterygota</taxon>
        <taxon>Neoptera</taxon>
        <taxon>Endopterygota</taxon>
        <taxon>Diptera</taxon>
        <taxon>Brachycera</taxon>
        <taxon>Muscomorpha</taxon>
        <taxon>Ephydroidea</taxon>
        <taxon>Drosophilidae</taxon>
        <taxon>Drosophila</taxon>
    </lineage>
</organism>
<feature type="compositionally biased region" description="Polar residues" evidence="1">
    <location>
        <begin position="334"/>
        <end position="350"/>
    </location>
</feature>
<dbReference type="EMBL" id="CH940647">
    <property type="protein sequence ID" value="KRF84835.1"/>
    <property type="molecule type" value="Genomic_DNA"/>
</dbReference>
<feature type="region of interest" description="Disordered" evidence="1">
    <location>
        <begin position="1"/>
        <end position="86"/>
    </location>
</feature>
<evidence type="ECO:0000259" key="2">
    <source>
        <dbReference type="PROSITE" id="PS51035"/>
    </source>
</evidence>
<dbReference type="InterPro" id="IPR036533">
    <property type="entry name" value="BAG_dom_sf"/>
</dbReference>
<feature type="compositionally biased region" description="Polar residues" evidence="1">
    <location>
        <begin position="74"/>
        <end position="86"/>
    </location>
</feature>
<reference evidence="3 4" key="1">
    <citation type="journal article" date="2007" name="Nature">
        <title>Evolution of genes and genomes on the Drosophila phylogeny.</title>
        <authorList>
            <consortium name="Drosophila 12 Genomes Consortium"/>
            <person name="Clark A.G."/>
            <person name="Eisen M.B."/>
            <person name="Smith D.R."/>
            <person name="Bergman C.M."/>
            <person name="Oliver B."/>
            <person name="Markow T.A."/>
            <person name="Kaufman T.C."/>
            <person name="Kellis M."/>
            <person name="Gelbart W."/>
            <person name="Iyer V.N."/>
            <person name="Pollard D.A."/>
            <person name="Sackton T.B."/>
            <person name="Larracuente A.M."/>
            <person name="Singh N.D."/>
            <person name="Abad J.P."/>
            <person name="Abt D.N."/>
            <person name="Adryan B."/>
            <person name="Aguade M."/>
            <person name="Akashi H."/>
            <person name="Anderson W.W."/>
            <person name="Aquadro C.F."/>
            <person name="Ardell D.H."/>
            <person name="Arguello R."/>
            <person name="Artieri C.G."/>
            <person name="Barbash D.A."/>
            <person name="Barker D."/>
            <person name="Barsanti P."/>
            <person name="Batterham P."/>
            <person name="Batzoglou S."/>
            <person name="Begun D."/>
            <person name="Bhutkar A."/>
            <person name="Blanco E."/>
            <person name="Bosak S.A."/>
            <person name="Bradley R.K."/>
            <person name="Brand A.D."/>
            <person name="Brent M.R."/>
            <person name="Brooks A.N."/>
            <person name="Brown R.H."/>
            <person name="Butlin R.K."/>
            <person name="Caggese C."/>
            <person name="Calvi B.R."/>
            <person name="Bernardo de Carvalho A."/>
            <person name="Caspi A."/>
            <person name="Castrezana S."/>
            <person name="Celniker S.E."/>
            <person name="Chang J.L."/>
            <person name="Chapple C."/>
            <person name="Chatterji S."/>
            <person name="Chinwalla A."/>
            <person name="Civetta A."/>
            <person name="Clifton S.W."/>
            <person name="Comeron J.M."/>
            <person name="Costello J.C."/>
            <person name="Coyne J.A."/>
            <person name="Daub J."/>
            <person name="David R.G."/>
            <person name="Delcher A.L."/>
            <person name="Delehaunty K."/>
            <person name="Do C.B."/>
            <person name="Ebling H."/>
            <person name="Edwards K."/>
            <person name="Eickbush T."/>
            <person name="Evans J.D."/>
            <person name="Filipski A."/>
            <person name="Findeiss S."/>
            <person name="Freyhult E."/>
            <person name="Fulton L."/>
            <person name="Fulton R."/>
            <person name="Garcia A.C."/>
            <person name="Gardiner A."/>
            <person name="Garfield D.A."/>
            <person name="Garvin B.E."/>
            <person name="Gibson G."/>
            <person name="Gilbert D."/>
            <person name="Gnerre S."/>
            <person name="Godfrey J."/>
            <person name="Good R."/>
            <person name="Gotea V."/>
            <person name="Gravely B."/>
            <person name="Greenberg A.J."/>
            <person name="Griffiths-Jones S."/>
            <person name="Gross S."/>
            <person name="Guigo R."/>
            <person name="Gustafson E.A."/>
            <person name="Haerty W."/>
            <person name="Hahn M.W."/>
            <person name="Halligan D.L."/>
            <person name="Halpern A.L."/>
            <person name="Halter G.M."/>
            <person name="Han M.V."/>
            <person name="Heger A."/>
            <person name="Hillier L."/>
            <person name="Hinrichs A.S."/>
            <person name="Holmes I."/>
            <person name="Hoskins R.A."/>
            <person name="Hubisz M.J."/>
            <person name="Hultmark D."/>
            <person name="Huntley M.A."/>
            <person name="Jaffe D.B."/>
            <person name="Jagadeeshan S."/>
            <person name="Jeck W.R."/>
            <person name="Johnson J."/>
            <person name="Jones C.D."/>
            <person name="Jordan W.C."/>
            <person name="Karpen G.H."/>
            <person name="Kataoka E."/>
            <person name="Keightley P.D."/>
            <person name="Kheradpour P."/>
            <person name="Kirkness E.F."/>
            <person name="Koerich L.B."/>
            <person name="Kristiansen K."/>
            <person name="Kudrna D."/>
            <person name="Kulathinal R.J."/>
            <person name="Kumar S."/>
            <person name="Kwok R."/>
            <person name="Lander E."/>
            <person name="Langley C.H."/>
            <person name="Lapoint R."/>
            <person name="Lazzaro B.P."/>
            <person name="Lee S.J."/>
            <person name="Levesque L."/>
            <person name="Li R."/>
            <person name="Lin C.F."/>
            <person name="Lin M.F."/>
            <person name="Lindblad-Toh K."/>
            <person name="Llopart A."/>
            <person name="Long M."/>
            <person name="Low L."/>
            <person name="Lozovsky E."/>
            <person name="Lu J."/>
            <person name="Luo M."/>
            <person name="Machado C.A."/>
            <person name="Makalowski W."/>
            <person name="Marzo M."/>
            <person name="Matsuda M."/>
            <person name="Matzkin L."/>
            <person name="McAllister B."/>
            <person name="McBride C.S."/>
            <person name="McKernan B."/>
            <person name="McKernan K."/>
            <person name="Mendez-Lago M."/>
            <person name="Minx P."/>
            <person name="Mollenhauer M.U."/>
            <person name="Montooth K."/>
            <person name="Mount S.M."/>
            <person name="Mu X."/>
            <person name="Myers E."/>
            <person name="Negre B."/>
            <person name="Newfeld S."/>
            <person name="Nielsen R."/>
            <person name="Noor M.A."/>
            <person name="O'Grady P."/>
            <person name="Pachter L."/>
            <person name="Papaceit M."/>
            <person name="Parisi M.J."/>
            <person name="Parisi M."/>
            <person name="Parts L."/>
            <person name="Pedersen J.S."/>
            <person name="Pesole G."/>
            <person name="Phillippy A.M."/>
            <person name="Ponting C.P."/>
            <person name="Pop M."/>
            <person name="Porcelli D."/>
            <person name="Powell J.R."/>
            <person name="Prohaska S."/>
            <person name="Pruitt K."/>
            <person name="Puig M."/>
            <person name="Quesneville H."/>
            <person name="Ram K.R."/>
            <person name="Rand D."/>
            <person name="Rasmussen M.D."/>
            <person name="Reed L.K."/>
            <person name="Reenan R."/>
            <person name="Reily A."/>
            <person name="Remington K.A."/>
            <person name="Rieger T.T."/>
            <person name="Ritchie M.G."/>
            <person name="Robin C."/>
            <person name="Rogers Y.H."/>
            <person name="Rohde C."/>
            <person name="Rozas J."/>
            <person name="Rubenfield M.J."/>
            <person name="Ruiz A."/>
            <person name="Russo S."/>
            <person name="Salzberg S.L."/>
            <person name="Sanchez-Gracia A."/>
            <person name="Saranga D.J."/>
            <person name="Sato H."/>
            <person name="Schaeffer S.W."/>
            <person name="Schatz M.C."/>
            <person name="Schlenke T."/>
            <person name="Schwartz R."/>
            <person name="Segarra C."/>
            <person name="Singh R.S."/>
            <person name="Sirot L."/>
            <person name="Sirota M."/>
            <person name="Sisneros N.B."/>
            <person name="Smith C.D."/>
            <person name="Smith T.F."/>
            <person name="Spieth J."/>
            <person name="Stage D.E."/>
            <person name="Stark A."/>
            <person name="Stephan W."/>
            <person name="Strausberg R.L."/>
            <person name="Strempel S."/>
            <person name="Sturgill D."/>
            <person name="Sutton G."/>
            <person name="Sutton G.G."/>
            <person name="Tao W."/>
            <person name="Teichmann S."/>
            <person name="Tobari Y.N."/>
            <person name="Tomimura Y."/>
            <person name="Tsolas J.M."/>
            <person name="Valente V.L."/>
            <person name="Venter E."/>
            <person name="Venter J.C."/>
            <person name="Vicario S."/>
            <person name="Vieira F.G."/>
            <person name="Vilella A.J."/>
            <person name="Villasante A."/>
            <person name="Walenz B."/>
            <person name="Wang J."/>
            <person name="Wasserman M."/>
            <person name="Watts T."/>
            <person name="Wilson D."/>
            <person name="Wilson R.K."/>
            <person name="Wing R.A."/>
            <person name="Wolfner M.F."/>
            <person name="Wong A."/>
            <person name="Wong G.K."/>
            <person name="Wu C.I."/>
            <person name="Wu G."/>
            <person name="Yamamoto D."/>
            <person name="Yang H.P."/>
            <person name="Yang S.P."/>
            <person name="Yorke J.A."/>
            <person name="Yoshida K."/>
            <person name="Zdobnov E."/>
            <person name="Zhang P."/>
            <person name="Zhang Y."/>
            <person name="Zimin A.V."/>
            <person name="Baldwin J."/>
            <person name="Abdouelleil A."/>
            <person name="Abdulkadir J."/>
            <person name="Abebe A."/>
            <person name="Abera B."/>
            <person name="Abreu J."/>
            <person name="Acer S.C."/>
            <person name="Aftuck L."/>
            <person name="Alexander A."/>
            <person name="An P."/>
            <person name="Anderson E."/>
            <person name="Anderson S."/>
            <person name="Arachi H."/>
            <person name="Azer M."/>
            <person name="Bachantsang P."/>
            <person name="Barry A."/>
            <person name="Bayul T."/>
            <person name="Berlin A."/>
            <person name="Bessette D."/>
            <person name="Bloom T."/>
            <person name="Blye J."/>
            <person name="Boguslavskiy L."/>
            <person name="Bonnet C."/>
            <person name="Boukhgalter B."/>
            <person name="Bourzgui I."/>
            <person name="Brown A."/>
            <person name="Cahill P."/>
            <person name="Channer S."/>
            <person name="Cheshatsang Y."/>
            <person name="Chuda L."/>
            <person name="Citroen M."/>
            <person name="Collymore A."/>
            <person name="Cooke P."/>
            <person name="Costello M."/>
            <person name="D'Aco K."/>
            <person name="Daza R."/>
            <person name="De Haan G."/>
            <person name="DeGray S."/>
            <person name="DeMaso C."/>
            <person name="Dhargay N."/>
            <person name="Dooley K."/>
            <person name="Dooley E."/>
            <person name="Doricent M."/>
            <person name="Dorje P."/>
            <person name="Dorjee K."/>
            <person name="Dupes A."/>
            <person name="Elong R."/>
            <person name="Falk J."/>
            <person name="Farina A."/>
            <person name="Faro S."/>
            <person name="Ferguson D."/>
            <person name="Fisher S."/>
            <person name="Foley C.D."/>
            <person name="Franke A."/>
            <person name="Friedrich D."/>
            <person name="Gadbois L."/>
            <person name="Gearin G."/>
            <person name="Gearin C.R."/>
            <person name="Giannoukos G."/>
            <person name="Goode T."/>
            <person name="Graham J."/>
            <person name="Grandbois E."/>
            <person name="Grewal S."/>
            <person name="Gyaltsen K."/>
            <person name="Hafez N."/>
            <person name="Hagos B."/>
            <person name="Hall J."/>
            <person name="Henson C."/>
            <person name="Hollinger A."/>
            <person name="Honan T."/>
            <person name="Huard M.D."/>
            <person name="Hughes L."/>
            <person name="Hurhula B."/>
            <person name="Husby M.E."/>
            <person name="Kamat A."/>
            <person name="Kanga B."/>
            <person name="Kashin S."/>
            <person name="Khazanovich D."/>
            <person name="Kisner P."/>
            <person name="Lance K."/>
            <person name="Lara M."/>
            <person name="Lee W."/>
            <person name="Lennon N."/>
            <person name="Letendre F."/>
            <person name="LeVine R."/>
            <person name="Lipovsky A."/>
            <person name="Liu X."/>
            <person name="Liu J."/>
            <person name="Liu S."/>
            <person name="Lokyitsang T."/>
            <person name="Lokyitsang Y."/>
            <person name="Lubonja R."/>
            <person name="Lui A."/>
            <person name="MacDonald P."/>
            <person name="Magnisalis V."/>
            <person name="Maru K."/>
            <person name="Matthews C."/>
            <person name="McCusker W."/>
            <person name="McDonough S."/>
            <person name="Mehta T."/>
            <person name="Meldrim J."/>
            <person name="Meneus L."/>
            <person name="Mihai O."/>
            <person name="Mihalev A."/>
            <person name="Mihova T."/>
            <person name="Mittelman R."/>
            <person name="Mlenga V."/>
            <person name="Montmayeur A."/>
            <person name="Mulrain L."/>
            <person name="Navidi A."/>
            <person name="Naylor J."/>
            <person name="Negash T."/>
            <person name="Nguyen T."/>
            <person name="Nguyen N."/>
            <person name="Nicol R."/>
            <person name="Norbu C."/>
            <person name="Norbu N."/>
            <person name="Novod N."/>
            <person name="O'Neill B."/>
            <person name="Osman S."/>
            <person name="Markiewicz E."/>
            <person name="Oyono O.L."/>
            <person name="Patti C."/>
            <person name="Phunkhang P."/>
            <person name="Pierre F."/>
            <person name="Priest M."/>
            <person name="Raghuraman S."/>
            <person name="Rege F."/>
            <person name="Reyes R."/>
            <person name="Rise C."/>
            <person name="Rogov P."/>
            <person name="Ross K."/>
            <person name="Ryan E."/>
            <person name="Settipalli S."/>
            <person name="Shea T."/>
            <person name="Sherpa N."/>
            <person name="Shi L."/>
            <person name="Shih D."/>
            <person name="Sparrow T."/>
            <person name="Spaulding J."/>
            <person name="Stalker J."/>
            <person name="Stange-Thomann N."/>
            <person name="Stavropoulos S."/>
            <person name="Stone C."/>
            <person name="Strader C."/>
            <person name="Tesfaye S."/>
            <person name="Thomson T."/>
            <person name="Thoulutsang Y."/>
            <person name="Thoulutsang D."/>
            <person name="Topham K."/>
            <person name="Topping I."/>
            <person name="Tsamla T."/>
            <person name="Vassiliev H."/>
            <person name="Vo A."/>
            <person name="Wangchuk T."/>
            <person name="Wangdi T."/>
            <person name="Weiand M."/>
            <person name="Wilkinson J."/>
            <person name="Wilson A."/>
            <person name="Yadav S."/>
            <person name="Young G."/>
            <person name="Yu Q."/>
            <person name="Zembek L."/>
            <person name="Zhong D."/>
            <person name="Zimmer A."/>
            <person name="Zwirko Z."/>
            <person name="Jaffe D.B."/>
            <person name="Alvarez P."/>
            <person name="Brockman W."/>
            <person name="Butler J."/>
            <person name="Chin C."/>
            <person name="Gnerre S."/>
            <person name="Grabherr M."/>
            <person name="Kleber M."/>
            <person name="Mauceli E."/>
            <person name="MacCallum I."/>
        </authorList>
    </citation>
    <scope>NUCLEOTIDE SEQUENCE [LARGE SCALE GENOMIC DNA]</scope>
    <source>
        <strain evidence="4">Tucson 15010-1051.87</strain>
    </source>
</reference>
<dbReference type="Pfam" id="PF02179">
    <property type="entry name" value="BAG"/>
    <property type="match status" value="1"/>
</dbReference>
<feature type="compositionally biased region" description="Low complexity" evidence="1">
    <location>
        <begin position="309"/>
        <end position="327"/>
    </location>
</feature>
<dbReference type="PANTHER" id="PTHR48125">
    <property type="entry name" value="LP07818P1"/>
    <property type="match status" value="1"/>
</dbReference>
<dbReference type="FunCoup" id="A0A0Q9WJS4">
    <property type="interactions" value="30"/>
</dbReference>
<gene>
    <name evidence="3" type="primary">Dvir\GJ13715</name>
    <name evidence="3" type="ORF">Dvir_GJ13715</name>
</gene>